<gene>
    <name evidence="3" type="ORF">CK501_04600</name>
</gene>
<sequence length="366" mass="38823">MPGETGSLKAQDGMTLVEVMIAMVLGLLVLMAIVQIFVGQRQTFALAEATNQVQETGRIAMEFLSRAGRNTDYWGCLQDASGLESNLNAGNGQSVAFDFSHGLGVYSGPMDDMDDLNPVADSHVLVFRGAEGGDSARVDATASNSGGLRSDSGRDLTRYFKPGDLMVVADCGGGEIFQATSVQQHQVRHQPSANVTPGNRNNQLQTDPGAGARMMGVSTQRFFVAEHGEGRYSLMIQEIRGTTTGGGPGGGGGTTAELGPPREVVSGVRAMRVRLGLDTDGDNAVDAWEAPPAQGGDESALDEAIGLRISLLVRSPGGEVTEEPQSYCFPAWRDCTDSGEGLVSAQDRHLYRVYSTSMTIRNRLTE</sequence>
<keyword evidence="2" id="KW-0812">Transmembrane</keyword>
<keyword evidence="2" id="KW-0472">Membrane</keyword>
<dbReference type="InterPro" id="IPR032092">
    <property type="entry name" value="PilW"/>
</dbReference>
<dbReference type="Pfam" id="PF07963">
    <property type="entry name" value="N_methyl"/>
    <property type="match status" value="1"/>
</dbReference>
<evidence type="ECO:0000313" key="4">
    <source>
        <dbReference type="Proteomes" id="UP000218896"/>
    </source>
</evidence>
<feature type="compositionally biased region" description="Polar residues" evidence="1">
    <location>
        <begin position="189"/>
        <end position="206"/>
    </location>
</feature>
<dbReference type="GO" id="GO:0043683">
    <property type="term" value="P:type IV pilus assembly"/>
    <property type="evidence" value="ECO:0007669"/>
    <property type="project" value="InterPro"/>
</dbReference>
<comment type="caution">
    <text evidence="3">The sequence shown here is derived from an EMBL/GenBank/DDBJ whole genome shotgun (WGS) entry which is preliminary data.</text>
</comment>
<keyword evidence="4" id="KW-1185">Reference proteome</keyword>
<dbReference type="EMBL" id="NSKD01000001">
    <property type="protein sequence ID" value="PAU82526.1"/>
    <property type="molecule type" value="Genomic_DNA"/>
</dbReference>
<accession>A0A2A2FAQ5</accession>
<dbReference type="AlphaFoldDB" id="A0A2A2FAQ5"/>
<dbReference type="Pfam" id="PF16074">
    <property type="entry name" value="PilW"/>
    <property type="match status" value="1"/>
</dbReference>
<dbReference type="InterPro" id="IPR012902">
    <property type="entry name" value="N_methyl_site"/>
</dbReference>
<reference evidence="3 4" key="1">
    <citation type="submission" date="2017-08" db="EMBL/GenBank/DDBJ databases">
        <title>Halovibrio sewagensis sp. nov., isolated from wastewater of high salinity.</title>
        <authorList>
            <person name="Dong X."/>
            <person name="Zhang G."/>
        </authorList>
    </citation>
    <scope>NUCLEOTIDE SEQUENCE [LARGE SCALE GENOMIC DNA]</scope>
    <source>
        <strain evidence="3 4">YL5-2</strain>
    </source>
</reference>
<feature type="region of interest" description="Disordered" evidence="1">
    <location>
        <begin position="189"/>
        <end position="208"/>
    </location>
</feature>
<protein>
    <recommendedName>
        <fullName evidence="5">Type IV pilus assembly protein PilW</fullName>
    </recommendedName>
</protein>
<dbReference type="Proteomes" id="UP000218896">
    <property type="component" value="Unassembled WGS sequence"/>
</dbReference>
<evidence type="ECO:0008006" key="5">
    <source>
        <dbReference type="Google" id="ProtNLM"/>
    </source>
</evidence>
<name>A0A2A2FAQ5_9GAMM</name>
<dbReference type="NCBIfam" id="TIGR02532">
    <property type="entry name" value="IV_pilin_GFxxxE"/>
    <property type="match status" value="1"/>
</dbReference>
<evidence type="ECO:0000256" key="1">
    <source>
        <dbReference type="SAM" id="MobiDB-lite"/>
    </source>
</evidence>
<keyword evidence="2" id="KW-1133">Transmembrane helix</keyword>
<feature type="transmembrane region" description="Helical" evidence="2">
    <location>
        <begin position="20"/>
        <end position="38"/>
    </location>
</feature>
<proteinExistence type="predicted"/>
<evidence type="ECO:0000256" key="2">
    <source>
        <dbReference type="SAM" id="Phobius"/>
    </source>
</evidence>
<organism evidence="3 4">
    <name type="scientific">Halovibrio salipaludis</name>
    <dbReference type="NCBI Taxonomy" id="2032626"/>
    <lineage>
        <taxon>Bacteria</taxon>
        <taxon>Pseudomonadati</taxon>
        <taxon>Pseudomonadota</taxon>
        <taxon>Gammaproteobacteria</taxon>
        <taxon>Oceanospirillales</taxon>
        <taxon>Halomonadaceae</taxon>
        <taxon>Halovibrio</taxon>
    </lineage>
</organism>
<evidence type="ECO:0000313" key="3">
    <source>
        <dbReference type="EMBL" id="PAU82526.1"/>
    </source>
</evidence>